<dbReference type="RefSeq" id="WP_106605459.1">
    <property type="nucleotide sequence ID" value="NZ_PYGK01000018.1"/>
</dbReference>
<keyword evidence="2" id="KW-0503">Monooxygenase</keyword>
<evidence type="ECO:0000313" key="3">
    <source>
        <dbReference type="Proteomes" id="UP000240978"/>
    </source>
</evidence>
<gene>
    <name evidence="2" type="ORF">CLV42_11865</name>
</gene>
<name>A0A2P8FNP7_9BACT</name>
<evidence type="ECO:0000259" key="1">
    <source>
        <dbReference type="PROSITE" id="PS51725"/>
    </source>
</evidence>
<keyword evidence="3" id="KW-1185">Reference proteome</keyword>
<dbReference type="PROSITE" id="PS51725">
    <property type="entry name" value="ABM"/>
    <property type="match status" value="1"/>
</dbReference>
<comment type="caution">
    <text evidence="2">The sequence shown here is derived from an EMBL/GenBank/DDBJ whole genome shotgun (WGS) entry which is preliminary data.</text>
</comment>
<dbReference type="Gene3D" id="3.30.70.100">
    <property type="match status" value="1"/>
</dbReference>
<dbReference type="AlphaFoldDB" id="A0A2P8FNP7"/>
<accession>A0A2P8FNP7</accession>
<dbReference type="GO" id="GO:0004497">
    <property type="term" value="F:monooxygenase activity"/>
    <property type="evidence" value="ECO:0007669"/>
    <property type="project" value="UniProtKB-KW"/>
</dbReference>
<dbReference type="Pfam" id="PF03992">
    <property type="entry name" value="ABM"/>
    <property type="match status" value="1"/>
</dbReference>
<dbReference type="InterPro" id="IPR007138">
    <property type="entry name" value="ABM_dom"/>
</dbReference>
<feature type="domain" description="ABM" evidence="1">
    <location>
        <begin position="6"/>
        <end position="96"/>
    </location>
</feature>
<dbReference type="InterPro" id="IPR050744">
    <property type="entry name" value="AI-2_Isomerase_LsrG"/>
</dbReference>
<proteinExistence type="predicted"/>
<dbReference type="Proteomes" id="UP000240978">
    <property type="component" value="Unassembled WGS sequence"/>
</dbReference>
<keyword evidence="2" id="KW-0560">Oxidoreductase</keyword>
<dbReference type="OrthoDB" id="964493at2"/>
<dbReference type="PANTHER" id="PTHR33336">
    <property type="entry name" value="QUINOL MONOOXYGENASE YGIN-RELATED"/>
    <property type="match status" value="1"/>
</dbReference>
<dbReference type="SUPFAM" id="SSF54909">
    <property type="entry name" value="Dimeric alpha+beta barrel"/>
    <property type="match status" value="1"/>
</dbReference>
<dbReference type="InterPro" id="IPR011008">
    <property type="entry name" value="Dimeric_a/b-barrel"/>
</dbReference>
<sequence>MATTPIHVFARWKVKEGYLETVLRLLKEVHSKTVLEEGNLFYKIHRSKADANTLILFEGYVSESAQQAHVNADHFKKGVVEQIVPLLEEREVMLAIPLED</sequence>
<dbReference type="PANTHER" id="PTHR33336:SF3">
    <property type="entry name" value="ABM DOMAIN-CONTAINING PROTEIN"/>
    <property type="match status" value="1"/>
</dbReference>
<organism evidence="2 3">
    <name type="scientific">Chitinophaga ginsengisoli</name>
    <dbReference type="NCBI Taxonomy" id="363837"/>
    <lineage>
        <taxon>Bacteria</taxon>
        <taxon>Pseudomonadati</taxon>
        <taxon>Bacteroidota</taxon>
        <taxon>Chitinophagia</taxon>
        <taxon>Chitinophagales</taxon>
        <taxon>Chitinophagaceae</taxon>
        <taxon>Chitinophaga</taxon>
    </lineage>
</organism>
<reference evidence="2 3" key="1">
    <citation type="submission" date="2018-03" db="EMBL/GenBank/DDBJ databases">
        <title>Genomic Encyclopedia of Archaeal and Bacterial Type Strains, Phase II (KMG-II): from individual species to whole genera.</title>
        <authorList>
            <person name="Goeker M."/>
        </authorList>
    </citation>
    <scope>NUCLEOTIDE SEQUENCE [LARGE SCALE GENOMIC DNA]</scope>
    <source>
        <strain evidence="2 3">DSM 18107</strain>
    </source>
</reference>
<protein>
    <submittedName>
        <fullName evidence="2">Quinol monooxygenase YgiN</fullName>
    </submittedName>
</protein>
<dbReference type="EMBL" id="PYGK01000018">
    <property type="protein sequence ID" value="PSL23348.1"/>
    <property type="molecule type" value="Genomic_DNA"/>
</dbReference>
<evidence type="ECO:0000313" key="2">
    <source>
        <dbReference type="EMBL" id="PSL23348.1"/>
    </source>
</evidence>